<comment type="similarity">
    <text evidence="1">Belongs to the 'GDXG' lipolytic enzyme family.</text>
</comment>
<dbReference type="PANTHER" id="PTHR48081">
    <property type="entry name" value="AB HYDROLASE SUPERFAMILY PROTEIN C4A8.06C"/>
    <property type="match status" value="1"/>
</dbReference>
<keyword evidence="2" id="KW-0378">Hydrolase</keyword>
<dbReference type="InterPro" id="IPR013094">
    <property type="entry name" value="AB_hydrolase_3"/>
</dbReference>
<evidence type="ECO:0000313" key="4">
    <source>
        <dbReference type="EMBL" id="VUC23414.1"/>
    </source>
</evidence>
<reference evidence="4 5" key="1">
    <citation type="submission" date="2019-06" db="EMBL/GenBank/DDBJ databases">
        <authorList>
            <person name="Broberg M."/>
        </authorList>
    </citation>
    <scope>NUCLEOTIDE SEQUENCE [LARGE SCALE GENOMIC DNA]</scope>
</reference>
<evidence type="ECO:0000256" key="2">
    <source>
        <dbReference type="ARBA" id="ARBA00022801"/>
    </source>
</evidence>
<evidence type="ECO:0000259" key="3">
    <source>
        <dbReference type="Pfam" id="PF07859"/>
    </source>
</evidence>
<dbReference type="PROSITE" id="PS01173">
    <property type="entry name" value="LIPASE_GDXG_HIS"/>
    <property type="match status" value="1"/>
</dbReference>
<feature type="domain" description="Alpha/beta hydrolase fold-3" evidence="3">
    <location>
        <begin position="129"/>
        <end position="354"/>
    </location>
</feature>
<keyword evidence="5" id="KW-1185">Reference proteome</keyword>
<protein>
    <recommendedName>
        <fullName evidence="3">Alpha/beta hydrolase fold-3 domain-containing protein</fullName>
    </recommendedName>
</protein>
<dbReference type="Gene3D" id="3.40.50.1820">
    <property type="entry name" value="alpha/beta hydrolase"/>
    <property type="match status" value="1"/>
</dbReference>
<sequence>MTDVHGSHTPSMGDAATLQVIAIALGMDPNAKLAQQKPDENFLQEIARLPVNFAGMPSGTDVDGMRKWVDDVMVRGPLAEHRAKLEIKRRRDPQEVGKNIITVNATDGDGEYGIWVYEPTAAAALRPAILMLHGGGWIHGNPAGDEPLAQVFASELDAVVFGIDYRLAPEHPFPKPLDDCTDALQWVINNASTYNIDINRIGVWGASAGGNLAAALALRCAKEAHTPQKPSLALVSLVVPVTAHPKAEVQFSQERSLPASKSEQLFADTTPVPEALVQELEKLFNLFTGGVCDPFDPLVSPLNTRPVSDHPRTCITVAACDGLRAQGQAYATLLRSFGVDVSENVLPGVPHMFTLPVNATVTKRWHERQVEEFAQAFSL</sequence>
<comment type="caution">
    <text evidence="4">The sequence shown here is derived from an EMBL/GenBank/DDBJ whole genome shotgun (WGS) entry which is preliminary data.</text>
</comment>
<evidence type="ECO:0000313" key="5">
    <source>
        <dbReference type="Proteomes" id="UP000766486"/>
    </source>
</evidence>
<proteinExistence type="inferred from homology"/>
<dbReference type="Proteomes" id="UP000766486">
    <property type="component" value="Unassembled WGS sequence"/>
</dbReference>
<dbReference type="InterPro" id="IPR050300">
    <property type="entry name" value="GDXG_lipolytic_enzyme"/>
</dbReference>
<accession>A0ABY6TXI7</accession>
<dbReference type="Pfam" id="PF07859">
    <property type="entry name" value="Abhydrolase_3"/>
    <property type="match status" value="1"/>
</dbReference>
<dbReference type="InterPro" id="IPR029058">
    <property type="entry name" value="AB_hydrolase_fold"/>
</dbReference>
<organism evidence="4 5">
    <name type="scientific">Bionectria ochroleuca</name>
    <name type="common">Gliocladium roseum</name>
    <dbReference type="NCBI Taxonomy" id="29856"/>
    <lineage>
        <taxon>Eukaryota</taxon>
        <taxon>Fungi</taxon>
        <taxon>Dikarya</taxon>
        <taxon>Ascomycota</taxon>
        <taxon>Pezizomycotina</taxon>
        <taxon>Sordariomycetes</taxon>
        <taxon>Hypocreomycetidae</taxon>
        <taxon>Hypocreales</taxon>
        <taxon>Bionectriaceae</taxon>
        <taxon>Clonostachys</taxon>
    </lineage>
</organism>
<dbReference type="InterPro" id="IPR002168">
    <property type="entry name" value="Lipase_GDXG_HIS_AS"/>
</dbReference>
<name>A0ABY6TXI7_BIOOC</name>
<gene>
    <name evidence="4" type="ORF">CLO192961_LOCUS117191</name>
</gene>
<dbReference type="PANTHER" id="PTHR48081:SF8">
    <property type="entry name" value="ALPHA_BETA HYDROLASE FOLD-3 DOMAIN-CONTAINING PROTEIN-RELATED"/>
    <property type="match status" value="1"/>
</dbReference>
<dbReference type="EMBL" id="CABFNS010000705">
    <property type="protein sequence ID" value="VUC23414.1"/>
    <property type="molecule type" value="Genomic_DNA"/>
</dbReference>
<evidence type="ECO:0000256" key="1">
    <source>
        <dbReference type="ARBA" id="ARBA00010515"/>
    </source>
</evidence>
<dbReference type="SUPFAM" id="SSF53474">
    <property type="entry name" value="alpha/beta-Hydrolases"/>
    <property type="match status" value="1"/>
</dbReference>